<keyword evidence="9" id="KW-1185">Reference proteome</keyword>
<keyword evidence="2 6" id="KW-0812">Transmembrane</keyword>
<dbReference type="InterPro" id="IPR020846">
    <property type="entry name" value="MFS_dom"/>
</dbReference>
<gene>
    <name evidence="8" type="ORF">VTK73DRAFT_7887</name>
</gene>
<dbReference type="InterPro" id="IPR011701">
    <property type="entry name" value="MFS"/>
</dbReference>
<accession>A0ABR3XS34</accession>
<feature type="domain" description="Major facilitator superfamily (MFS) profile" evidence="7">
    <location>
        <begin position="72"/>
        <end position="502"/>
    </location>
</feature>
<evidence type="ECO:0000256" key="6">
    <source>
        <dbReference type="SAM" id="Phobius"/>
    </source>
</evidence>
<feature type="compositionally biased region" description="Polar residues" evidence="5">
    <location>
        <begin position="11"/>
        <end position="22"/>
    </location>
</feature>
<dbReference type="Gene3D" id="1.20.1250.20">
    <property type="entry name" value="MFS general substrate transporter like domains"/>
    <property type="match status" value="1"/>
</dbReference>
<feature type="transmembrane region" description="Helical" evidence="6">
    <location>
        <begin position="76"/>
        <end position="95"/>
    </location>
</feature>
<feature type="transmembrane region" description="Helical" evidence="6">
    <location>
        <begin position="477"/>
        <end position="498"/>
    </location>
</feature>
<evidence type="ECO:0000256" key="4">
    <source>
        <dbReference type="ARBA" id="ARBA00023136"/>
    </source>
</evidence>
<feature type="transmembrane region" description="Helical" evidence="6">
    <location>
        <begin position="139"/>
        <end position="157"/>
    </location>
</feature>
<dbReference type="EMBL" id="JAZHXJ010000053">
    <property type="protein sequence ID" value="KAL1878546.1"/>
    <property type="molecule type" value="Genomic_DNA"/>
</dbReference>
<sequence>MDNISLDTEKVGQSQHDTVTGDNSDKGELERTPSQSKNNVARLDHSGLPLVPQPTSHKDDPLNWSPRLKLLVTLQISWLAMLGPMGSAVVNPAFVTMGKVFHKTPQAISYAELTVYIVFAGVGPLVIVPFANVYGRRPIYLLGNLIAAVTNLAAGYANTWNGIIITRVFNGIAAGSTVAIGAATICDLYFQHERGLYMGIYTFFLTNGPHIAPLIGGFVAQYVGWQACFYIPGYIQLGTFVLTLFVLPETLYSRGDNSEAMPYRERSYLDLLTFRHGHTTRGLHGRDFTRPFEMLRYVAVVVPAIYYMTCFGYGTVMFALTGSKLFAEFYHFENWQTGLLLSIPLTIGCLIGEFSAGWVTDWAANRYAKTHGGERLPEARLNVIWGALLIPVGVIIEGVCLSHHKTVGWIGSAFGMGIAGLGLQIATTVLYAYATDCYKPQSAEISTMFNTFRQVFSCLISFYAIPLGDKIEYQYAWLTFALINLVLLLPVVMLRIYGPKLRSLSWQRPPTFHNDI</sequence>
<evidence type="ECO:0000256" key="1">
    <source>
        <dbReference type="ARBA" id="ARBA00004141"/>
    </source>
</evidence>
<evidence type="ECO:0000313" key="8">
    <source>
        <dbReference type="EMBL" id="KAL1878546.1"/>
    </source>
</evidence>
<evidence type="ECO:0000259" key="7">
    <source>
        <dbReference type="PROSITE" id="PS50850"/>
    </source>
</evidence>
<feature type="region of interest" description="Disordered" evidence="5">
    <location>
        <begin position="1"/>
        <end position="59"/>
    </location>
</feature>
<dbReference type="Pfam" id="PF07690">
    <property type="entry name" value="MFS_1"/>
    <property type="match status" value="1"/>
</dbReference>
<feature type="transmembrane region" description="Helical" evidence="6">
    <location>
        <begin position="339"/>
        <end position="360"/>
    </location>
</feature>
<dbReference type="PANTHER" id="PTHR23502">
    <property type="entry name" value="MAJOR FACILITATOR SUPERFAMILY"/>
    <property type="match status" value="1"/>
</dbReference>
<evidence type="ECO:0000256" key="5">
    <source>
        <dbReference type="SAM" id="MobiDB-lite"/>
    </source>
</evidence>
<feature type="transmembrane region" description="Helical" evidence="6">
    <location>
        <begin position="107"/>
        <end position="127"/>
    </location>
</feature>
<comment type="subcellular location">
    <subcellularLocation>
        <location evidence="1">Membrane</location>
        <topology evidence="1">Multi-pass membrane protein</topology>
    </subcellularLocation>
</comment>
<keyword evidence="4 6" id="KW-0472">Membrane</keyword>
<keyword evidence="3 6" id="KW-1133">Transmembrane helix</keyword>
<feature type="transmembrane region" description="Helical" evidence="6">
    <location>
        <begin position="381"/>
        <end position="404"/>
    </location>
</feature>
<comment type="caution">
    <text evidence="8">The sequence shown here is derived from an EMBL/GenBank/DDBJ whole genome shotgun (WGS) entry which is preliminary data.</text>
</comment>
<evidence type="ECO:0000256" key="3">
    <source>
        <dbReference type="ARBA" id="ARBA00022989"/>
    </source>
</evidence>
<organism evidence="8 9">
    <name type="scientific">Phialemonium thermophilum</name>
    <dbReference type="NCBI Taxonomy" id="223376"/>
    <lineage>
        <taxon>Eukaryota</taxon>
        <taxon>Fungi</taxon>
        <taxon>Dikarya</taxon>
        <taxon>Ascomycota</taxon>
        <taxon>Pezizomycotina</taxon>
        <taxon>Sordariomycetes</taxon>
        <taxon>Sordariomycetidae</taxon>
        <taxon>Cephalothecales</taxon>
        <taxon>Cephalothecaceae</taxon>
        <taxon>Phialemonium</taxon>
    </lineage>
</organism>
<dbReference type="PROSITE" id="PS50850">
    <property type="entry name" value="MFS"/>
    <property type="match status" value="1"/>
</dbReference>
<dbReference type="SUPFAM" id="SSF103473">
    <property type="entry name" value="MFS general substrate transporter"/>
    <property type="match status" value="1"/>
</dbReference>
<evidence type="ECO:0000256" key="2">
    <source>
        <dbReference type="ARBA" id="ARBA00022692"/>
    </source>
</evidence>
<reference evidence="8 9" key="1">
    <citation type="journal article" date="2024" name="Commun. Biol.">
        <title>Comparative genomic analysis of thermophilic fungi reveals convergent evolutionary adaptations and gene losses.</title>
        <authorList>
            <person name="Steindorff A.S."/>
            <person name="Aguilar-Pontes M.V."/>
            <person name="Robinson A.J."/>
            <person name="Andreopoulos B."/>
            <person name="LaButti K."/>
            <person name="Kuo A."/>
            <person name="Mondo S."/>
            <person name="Riley R."/>
            <person name="Otillar R."/>
            <person name="Haridas S."/>
            <person name="Lipzen A."/>
            <person name="Grimwood J."/>
            <person name="Schmutz J."/>
            <person name="Clum A."/>
            <person name="Reid I.D."/>
            <person name="Moisan M.C."/>
            <person name="Butler G."/>
            <person name="Nguyen T.T.M."/>
            <person name="Dewar K."/>
            <person name="Conant G."/>
            <person name="Drula E."/>
            <person name="Henrissat B."/>
            <person name="Hansel C."/>
            <person name="Singer S."/>
            <person name="Hutchinson M.I."/>
            <person name="de Vries R.P."/>
            <person name="Natvig D.O."/>
            <person name="Powell A.J."/>
            <person name="Tsang A."/>
            <person name="Grigoriev I.V."/>
        </authorList>
    </citation>
    <scope>NUCLEOTIDE SEQUENCE [LARGE SCALE GENOMIC DNA]</scope>
    <source>
        <strain evidence="8 9">ATCC 24622</strain>
    </source>
</reference>
<dbReference type="InterPro" id="IPR036259">
    <property type="entry name" value="MFS_trans_sf"/>
</dbReference>
<evidence type="ECO:0000313" key="9">
    <source>
        <dbReference type="Proteomes" id="UP001586593"/>
    </source>
</evidence>
<feature type="transmembrane region" description="Helical" evidence="6">
    <location>
        <begin position="294"/>
        <end position="319"/>
    </location>
</feature>
<proteinExistence type="predicted"/>
<feature type="transmembrane region" description="Helical" evidence="6">
    <location>
        <begin position="229"/>
        <end position="247"/>
    </location>
</feature>
<name>A0ABR3XS34_9PEZI</name>
<dbReference type="Proteomes" id="UP001586593">
    <property type="component" value="Unassembled WGS sequence"/>
</dbReference>
<dbReference type="PANTHER" id="PTHR23502:SF181">
    <property type="entry name" value="MAJOR FACILITATOR SUPERFAMILY (MFS) PROFILE DOMAIN-CONTAINING PROTEIN"/>
    <property type="match status" value="1"/>
</dbReference>
<feature type="transmembrane region" description="Helical" evidence="6">
    <location>
        <begin position="410"/>
        <end position="433"/>
    </location>
</feature>
<feature type="transmembrane region" description="Helical" evidence="6">
    <location>
        <begin position="169"/>
        <end position="190"/>
    </location>
</feature>
<protein>
    <recommendedName>
        <fullName evidence="7">Major facilitator superfamily (MFS) profile domain-containing protein</fullName>
    </recommendedName>
</protein>
<feature type="transmembrane region" description="Helical" evidence="6">
    <location>
        <begin position="202"/>
        <end position="223"/>
    </location>
</feature>
<feature type="transmembrane region" description="Helical" evidence="6">
    <location>
        <begin position="445"/>
        <end position="465"/>
    </location>
</feature>